<feature type="domain" description="DUF7882" evidence="1">
    <location>
        <begin position="1"/>
        <end position="97"/>
    </location>
</feature>
<dbReference type="InterPro" id="IPR057204">
    <property type="entry name" value="DUF7882"/>
</dbReference>
<name>A0ABS2L5H6_9MICO</name>
<evidence type="ECO:0000313" key="2">
    <source>
        <dbReference type="EMBL" id="MBM7472334.1"/>
    </source>
</evidence>
<sequence length="103" mass="11700">MGTLIYGPAAKSISIDDRDLAHLQAVILAKLRRGESFSFSWEKSADFGSGHNTVWVHPQMYFEFNYYGSKRIPLNREWIERLMVRANSAGGLELIPEKAVTIQ</sequence>
<protein>
    <recommendedName>
        <fullName evidence="1">DUF7882 domain-containing protein</fullName>
    </recommendedName>
</protein>
<reference evidence="2 3" key="1">
    <citation type="submission" date="2021-01" db="EMBL/GenBank/DDBJ databases">
        <title>Sequencing the genomes of 1000 actinobacteria strains.</title>
        <authorList>
            <person name="Klenk H.-P."/>
        </authorList>
    </citation>
    <scope>NUCLEOTIDE SEQUENCE [LARGE SCALE GENOMIC DNA]</scope>
    <source>
        <strain evidence="2 3">DSM 13057</strain>
    </source>
</reference>
<dbReference type="EMBL" id="JAFBBU010000001">
    <property type="protein sequence ID" value="MBM7472334.1"/>
    <property type="molecule type" value="Genomic_DNA"/>
</dbReference>
<comment type="caution">
    <text evidence="2">The sequence shown here is derived from an EMBL/GenBank/DDBJ whole genome shotgun (WGS) entry which is preliminary data.</text>
</comment>
<dbReference type="Pfam" id="PF25355">
    <property type="entry name" value="DUF7882"/>
    <property type="match status" value="1"/>
</dbReference>
<accession>A0ABS2L5H6</accession>
<gene>
    <name evidence="2" type="ORF">JOE66_001968</name>
</gene>
<evidence type="ECO:0000313" key="3">
    <source>
        <dbReference type="Proteomes" id="UP000776164"/>
    </source>
</evidence>
<dbReference type="RefSeq" id="WP_205108989.1">
    <property type="nucleotide sequence ID" value="NZ_BAAAHT010000013.1"/>
</dbReference>
<dbReference type="Proteomes" id="UP000776164">
    <property type="component" value="Unassembled WGS sequence"/>
</dbReference>
<evidence type="ECO:0000259" key="1">
    <source>
        <dbReference type="Pfam" id="PF25355"/>
    </source>
</evidence>
<organism evidence="2 3">
    <name type="scientific">Subtercola frigoramans</name>
    <dbReference type="NCBI Taxonomy" id="120298"/>
    <lineage>
        <taxon>Bacteria</taxon>
        <taxon>Bacillati</taxon>
        <taxon>Actinomycetota</taxon>
        <taxon>Actinomycetes</taxon>
        <taxon>Micrococcales</taxon>
        <taxon>Microbacteriaceae</taxon>
        <taxon>Subtercola</taxon>
    </lineage>
</organism>
<keyword evidence="3" id="KW-1185">Reference proteome</keyword>
<proteinExistence type="predicted"/>